<evidence type="ECO:0000256" key="8">
    <source>
        <dbReference type="ARBA" id="ARBA00023242"/>
    </source>
</evidence>
<dbReference type="InParanoid" id="G3ASU7"/>
<dbReference type="Pfam" id="PF00575">
    <property type="entry name" value="S1"/>
    <property type="match status" value="1"/>
</dbReference>
<dbReference type="KEGG" id="spaa:SPAPADRAFT_68356"/>
<dbReference type="FunFam" id="3.40.50.300:FF:000101">
    <property type="entry name" value="Pre-mRNA-splicing factor ATP-dependent RNA helicase"/>
    <property type="match status" value="1"/>
</dbReference>
<dbReference type="PROSITE" id="PS51194">
    <property type="entry name" value="HELICASE_CTER"/>
    <property type="match status" value="1"/>
</dbReference>
<feature type="domain" description="S1 motif" evidence="11">
    <location>
        <begin position="141"/>
        <end position="215"/>
    </location>
</feature>
<dbReference type="SMART" id="SM00316">
    <property type="entry name" value="S1"/>
    <property type="match status" value="1"/>
</dbReference>
<dbReference type="FunCoup" id="G3ASU7">
    <property type="interactions" value="757"/>
</dbReference>
<evidence type="ECO:0000256" key="1">
    <source>
        <dbReference type="ARBA" id="ARBA00012552"/>
    </source>
</evidence>
<keyword evidence="8" id="KW-0539">Nucleus</keyword>
<reference evidence="14 15" key="1">
    <citation type="journal article" date="2011" name="Proc. Natl. Acad. Sci. U.S.A.">
        <title>Comparative genomics of xylose-fermenting fungi for enhanced biofuel production.</title>
        <authorList>
            <person name="Wohlbach D.J."/>
            <person name="Kuo A."/>
            <person name="Sato T.K."/>
            <person name="Potts K.M."/>
            <person name="Salamov A.A."/>
            <person name="LaButti K.M."/>
            <person name="Sun H."/>
            <person name="Clum A."/>
            <person name="Pangilinan J.L."/>
            <person name="Lindquist E.A."/>
            <person name="Lucas S."/>
            <person name="Lapidus A."/>
            <person name="Jin M."/>
            <person name="Gunawan C."/>
            <person name="Balan V."/>
            <person name="Dale B.E."/>
            <person name="Jeffries T.W."/>
            <person name="Zinkel R."/>
            <person name="Barry K.W."/>
            <person name="Grigoriev I.V."/>
            <person name="Gasch A.P."/>
        </authorList>
    </citation>
    <scope>NUCLEOTIDE SEQUENCE [LARGE SCALE GENOMIC DNA]</scope>
    <source>
        <strain evidence="15">NRRL Y-27907 / 11-Y1</strain>
    </source>
</reference>
<dbReference type="PROSITE" id="PS50126">
    <property type="entry name" value="S1"/>
    <property type="match status" value="1"/>
</dbReference>
<dbReference type="GO" id="GO:0000390">
    <property type="term" value="P:spliceosomal complex disassembly"/>
    <property type="evidence" value="ECO:0007669"/>
    <property type="project" value="EnsemblFungi"/>
</dbReference>
<keyword evidence="15" id="KW-1185">Reference proteome</keyword>
<dbReference type="OrthoDB" id="10253254at2759"/>
<dbReference type="Proteomes" id="UP000000709">
    <property type="component" value="Unassembled WGS sequence"/>
</dbReference>
<dbReference type="InterPro" id="IPR014001">
    <property type="entry name" value="Helicase_ATP-bd"/>
</dbReference>
<dbReference type="OMA" id="MKEVDQV"/>
<dbReference type="Pfam" id="PF00271">
    <property type="entry name" value="Helicase_C"/>
    <property type="match status" value="1"/>
</dbReference>
<keyword evidence="7" id="KW-0508">mRNA splicing</keyword>
<evidence type="ECO:0000256" key="4">
    <source>
        <dbReference type="ARBA" id="ARBA00022801"/>
    </source>
</evidence>
<evidence type="ECO:0000259" key="12">
    <source>
        <dbReference type="PROSITE" id="PS51192"/>
    </source>
</evidence>
<dbReference type="InterPro" id="IPR012340">
    <property type="entry name" value="NA-bd_OB-fold"/>
</dbReference>
<feature type="region of interest" description="Disordered" evidence="10">
    <location>
        <begin position="101"/>
        <end position="124"/>
    </location>
</feature>
<dbReference type="CDD" id="cd05684">
    <property type="entry name" value="S1_DHX8_helicase"/>
    <property type="match status" value="1"/>
</dbReference>
<organism evidence="15">
    <name type="scientific">Spathaspora passalidarum (strain NRRL Y-27907 / 11-Y1)</name>
    <dbReference type="NCBI Taxonomy" id="619300"/>
    <lineage>
        <taxon>Eukaryota</taxon>
        <taxon>Fungi</taxon>
        <taxon>Dikarya</taxon>
        <taxon>Ascomycota</taxon>
        <taxon>Saccharomycotina</taxon>
        <taxon>Pichiomycetes</taxon>
        <taxon>Debaryomycetaceae</taxon>
        <taxon>Spathaspora</taxon>
    </lineage>
</organism>
<accession>G3ASU7</accession>
<evidence type="ECO:0000256" key="5">
    <source>
        <dbReference type="ARBA" id="ARBA00022806"/>
    </source>
</evidence>
<dbReference type="FunFam" id="1.20.120.1080:FF:000001">
    <property type="entry name" value="Pre-mRNA-splicing factor ATP-dependent RNA helicase"/>
    <property type="match status" value="1"/>
</dbReference>
<dbReference type="Pfam" id="PF07717">
    <property type="entry name" value="OB_NTP_bind"/>
    <property type="match status" value="1"/>
</dbReference>
<evidence type="ECO:0000256" key="3">
    <source>
        <dbReference type="ARBA" id="ARBA00022741"/>
    </source>
</evidence>
<dbReference type="GO" id="GO:0016787">
    <property type="term" value="F:hydrolase activity"/>
    <property type="evidence" value="ECO:0007669"/>
    <property type="project" value="UniProtKB-KW"/>
</dbReference>
<evidence type="ECO:0000256" key="6">
    <source>
        <dbReference type="ARBA" id="ARBA00022840"/>
    </source>
</evidence>
<evidence type="ECO:0000259" key="13">
    <source>
        <dbReference type="PROSITE" id="PS51194"/>
    </source>
</evidence>
<comment type="catalytic activity">
    <reaction evidence="9">
        <text>ATP + H2O = ADP + phosphate + H(+)</text>
        <dbReference type="Rhea" id="RHEA:13065"/>
        <dbReference type="ChEBI" id="CHEBI:15377"/>
        <dbReference type="ChEBI" id="CHEBI:15378"/>
        <dbReference type="ChEBI" id="CHEBI:30616"/>
        <dbReference type="ChEBI" id="CHEBI:43474"/>
        <dbReference type="ChEBI" id="CHEBI:456216"/>
        <dbReference type="EC" id="3.6.4.13"/>
    </reaction>
</comment>
<evidence type="ECO:0000256" key="10">
    <source>
        <dbReference type="SAM" id="MobiDB-lite"/>
    </source>
</evidence>
<dbReference type="SMART" id="SM00847">
    <property type="entry name" value="HA2"/>
    <property type="match status" value="1"/>
</dbReference>
<sequence>MSSHTLNTNDKDLLDSISKLVTSHLKVNDDNFTITKFLLNLYKQTLNTSKPGRLIEFKRIVKDNGGDGFPAEFINQTFNCIESLNPGKQESAHLPVLHLQNRIEDKNDRPTDDSRSVRHEHERKPRYDIRRELHDLPLQVGQIYRGYVSEITPYGAFIRLRSPNSYQSGLCHISQISDTRIHSVNDVLSLDQQVFVKITEIKEQQRRQRISLSMKGIDQDTGLEDPEANGKERGRSKEVKKPIKRKLTSPERWELRQLISSGTVSIEDYPELAEEENTEFKHEPEIEVDIVLNPTQPKFLKGQKLKYELPTLENVSQPAGSLKKIAEKGSELAKEFRQEKLKETKEATKDQDVFDPLFQEVSESDESTNKRETFISQWKKSQKNVKYGKITSLPIQKQRQQLPIYSMRSELVEQIQNNQFLVIVGETGSGKTTQIVQYIKEEEINKTLDGKTKIIGCTQPRRVAAQSVAKRVSEEIGCKLGEEVGYTVRFDDNTSSSTVIKYMTDGMLQREALNDPSMSKYSVIMLDEAHERTIATDVLFALLKKAAAKNPDLKVIVTSATLDSGKFSAFFNNCPIVKIPGRTYPVEILYTKEPETDYLAAALDSVMQIHLSEPAGDILVFLTGQEEIDTSCEVLFQRMKILGDSVPELIILPVYSALPSEVQSKIFEPTPAGSRKVVLATNIAETSITIDGIYYVIDPGFVKINAYDPKLGMDSLTIHPISQAQANQRSGRAGRTGPGKCYRLYTEQAYNKEMIANTVPEIQRTNLSHTILMLKAMGINDLLTFEFMDPPSNNTMLVALQDLYTLDALDEEGYLTQLGKKMADFPMEPALAKTLIKSVEFECTEEILTIVAMLSVQTIFYRPKEHQKLADQRKLRFHHPLGDHLTLLNVFQSWQLNGCSKVWCQDNFIQERSMKRAMDVRKQLKSIMTKYGYRLTSCGSNIDLIRKTLCAGYFKNTSKRIANEGYKTLAEETAVHLHPSSCLFGKNPEYVLFHSLLLTTREYMHCVTVIEPKWLYELAPKFFRQGEGENKKQEKIVPLFKGNKDEWRLSTQKKRNLGR</sequence>
<dbReference type="HOGENOM" id="CLU_001832_2_4_1"/>
<keyword evidence="4" id="KW-0378">Hydrolase</keyword>
<dbReference type="PANTHER" id="PTHR18934:SF85">
    <property type="entry name" value="ATP-DEPENDENT RNA HELICASE DHX8"/>
    <property type="match status" value="1"/>
</dbReference>
<feature type="domain" description="Helicase ATP-binding" evidence="12">
    <location>
        <begin position="412"/>
        <end position="580"/>
    </location>
</feature>
<dbReference type="InterPro" id="IPR001650">
    <property type="entry name" value="Helicase_C-like"/>
</dbReference>
<dbReference type="FunFam" id="3.40.50.300:FF:000615">
    <property type="entry name" value="pre-mRNA-splicing factor ATP-dependent RNA helicase DEAH7"/>
    <property type="match status" value="1"/>
</dbReference>
<dbReference type="Gene3D" id="3.40.50.300">
    <property type="entry name" value="P-loop containing nucleotide triphosphate hydrolases"/>
    <property type="match status" value="2"/>
</dbReference>
<dbReference type="InterPro" id="IPR048333">
    <property type="entry name" value="HA2_WH"/>
</dbReference>
<name>G3ASU7_SPAPN</name>
<dbReference type="PROSITE" id="PS51192">
    <property type="entry name" value="HELICASE_ATP_BIND_1"/>
    <property type="match status" value="1"/>
</dbReference>
<dbReference type="EMBL" id="GL996504">
    <property type="protein sequence ID" value="EGW31161.1"/>
    <property type="molecule type" value="Genomic_DNA"/>
</dbReference>
<keyword evidence="3" id="KW-0547">Nucleotide-binding</keyword>
<dbReference type="InterPro" id="IPR002464">
    <property type="entry name" value="DNA/RNA_helicase_DEAH_CS"/>
</dbReference>
<dbReference type="GO" id="GO:0071007">
    <property type="term" value="C:U2-type catalytic step 2 spliceosome"/>
    <property type="evidence" value="ECO:0007669"/>
    <property type="project" value="EnsemblFungi"/>
</dbReference>
<dbReference type="InterPro" id="IPR011709">
    <property type="entry name" value="DEAD-box_helicase_OB_fold"/>
</dbReference>
<dbReference type="Pfam" id="PF04408">
    <property type="entry name" value="WHD_HA2"/>
    <property type="match status" value="1"/>
</dbReference>
<dbReference type="GeneID" id="18875212"/>
<protein>
    <recommendedName>
        <fullName evidence="1">RNA helicase</fullName>
        <ecNumber evidence="1">3.6.4.13</ecNumber>
    </recommendedName>
</protein>
<keyword evidence="2" id="KW-0507">mRNA processing</keyword>
<dbReference type="InterPro" id="IPR049621">
    <property type="entry name" value="S1_DHX8_helicase"/>
</dbReference>
<keyword evidence="5" id="KW-0347">Helicase</keyword>
<dbReference type="InterPro" id="IPR003029">
    <property type="entry name" value="S1_domain"/>
</dbReference>
<keyword evidence="6" id="KW-0067">ATP-binding</keyword>
<dbReference type="AlphaFoldDB" id="G3ASU7"/>
<dbReference type="GO" id="GO:0071021">
    <property type="term" value="C:U2-type post-spliceosomal complex"/>
    <property type="evidence" value="ECO:0007669"/>
    <property type="project" value="EnsemblFungi"/>
</dbReference>
<evidence type="ECO:0000256" key="7">
    <source>
        <dbReference type="ARBA" id="ARBA00023187"/>
    </source>
</evidence>
<evidence type="ECO:0000313" key="14">
    <source>
        <dbReference type="EMBL" id="EGW31161.1"/>
    </source>
</evidence>
<evidence type="ECO:0000256" key="9">
    <source>
        <dbReference type="ARBA" id="ARBA00047984"/>
    </source>
</evidence>
<dbReference type="GO" id="GO:0000386">
    <property type="term" value="F:second spliceosomal transesterification activity"/>
    <property type="evidence" value="ECO:0007669"/>
    <property type="project" value="EnsemblFungi"/>
</dbReference>
<dbReference type="STRING" id="619300.G3ASU7"/>
<dbReference type="GO" id="GO:0005524">
    <property type="term" value="F:ATP binding"/>
    <property type="evidence" value="ECO:0007669"/>
    <property type="project" value="UniProtKB-KW"/>
</dbReference>
<feature type="domain" description="Helicase C-terminal" evidence="13">
    <location>
        <begin position="602"/>
        <end position="778"/>
    </location>
</feature>
<dbReference type="RefSeq" id="XP_007377194.1">
    <property type="nucleotide sequence ID" value="XM_007377132.1"/>
</dbReference>
<feature type="compositionally biased region" description="Basic and acidic residues" evidence="10">
    <location>
        <begin position="228"/>
        <end position="241"/>
    </location>
</feature>
<evidence type="ECO:0000256" key="2">
    <source>
        <dbReference type="ARBA" id="ARBA00022664"/>
    </source>
</evidence>
<dbReference type="eggNOG" id="KOG0922">
    <property type="taxonomic scope" value="Eukaryota"/>
</dbReference>
<dbReference type="PANTHER" id="PTHR18934">
    <property type="entry name" value="ATP-DEPENDENT RNA HELICASE"/>
    <property type="match status" value="1"/>
</dbReference>
<dbReference type="SUPFAM" id="SSF50249">
    <property type="entry name" value="Nucleic acid-binding proteins"/>
    <property type="match status" value="1"/>
</dbReference>
<evidence type="ECO:0000313" key="15">
    <source>
        <dbReference type="Proteomes" id="UP000000709"/>
    </source>
</evidence>
<dbReference type="SMART" id="SM00490">
    <property type="entry name" value="HELICc"/>
    <property type="match status" value="1"/>
</dbReference>
<dbReference type="Gene3D" id="2.40.50.140">
    <property type="entry name" value="Nucleic acid-binding proteins"/>
    <property type="match status" value="1"/>
</dbReference>
<dbReference type="SUPFAM" id="SSF52540">
    <property type="entry name" value="P-loop containing nucleoside triphosphate hydrolases"/>
    <property type="match status" value="1"/>
</dbReference>
<dbReference type="PROSITE" id="PS00690">
    <property type="entry name" value="DEAH_ATP_HELICASE"/>
    <property type="match status" value="1"/>
</dbReference>
<dbReference type="GO" id="GO:0000350">
    <property type="term" value="P:generation of catalytic spliceosome for second transesterification step"/>
    <property type="evidence" value="ECO:0007669"/>
    <property type="project" value="EnsemblFungi"/>
</dbReference>
<dbReference type="GO" id="GO:0003723">
    <property type="term" value="F:RNA binding"/>
    <property type="evidence" value="ECO:0007669"/>
    <property type="project" value="TreeGrafter"/>
</dbReference>
<evidence type="ECO:0000259" key="11">
    <source>
        <dbReference type="PROSITE" id="PS50126"/>
    </source>
</evidence>
<dbReference type="Gene3D" id="1.20.120.1080">
    <property type="match status" value="1"/>
</dbReference>
<dbReference type="GO" id="GO:0003724">
    <property type="term" value="F:RNA helicase activity"/>
    <property type="evidence" value="ECO:0007669"/>
    <property type="project" value="UniProtKB-EC"/>
</dbReference>
<dbReference type="FunFam" id="1.10.10.2130:FF:000001">
    <property type="entry name" value="Pre-mRNA-splicing factor ATP-dependent RNA helicase"/>
    <property type="match status" value="1"/>
</dbReference>
<dbReference type="InterPro" id="IPR011545">
    <property type="entry name" value="DEAD/DEAH_box_helicase_dom"/>
</dbReference>
<dbReference type="Pfam" id="PF00270">
    <property type="entry name" value="DEAD"/>
    <property type="match status" value="1"/>
</dbReference>
<dbReference type="InterPro" id="IPR027417">
    <property type="entry name" value="P-loop_NTPase"/>
</dbReference>
<dbReference type="Pfam" id="PF21010">
    <property type="entry name" value="HA2_C"/>
    <property type="match status" value="1"/>
</dbReference>
<feature type="region of interest" description="Disordered" evidence="10">
    <location>
        <begin position="212"/>
        <end position="245"/>
    </location>
</feature>
<dbReference type="GO" id="GO:0000974">
    <property type="term" value="C:Prp19 complex"/>
    <property type="evidence" value="ECO:0007669"/>
    <property type="project" value="EnsemblFungi"/>
</dbReference>
<dbReference type="SMART" id="SM00487">
    <property type="entry name" value="DEXDc"/>
    <property type="match status" value="1"/>
</dbReference>
<dbReference type="EC" id="3.6.4.13" evidence="1"/>
<dbReference type="CDD" id="cd18791">
    <property type="entry name" value="SF2_C_RHA"/>
    <property type="match status" value="1"/>
</dbReference>
<proteinExistence type="predicted"/>
<gene>
    <name evidence="14" type="ORF">SPAPADRAFT_68356</name>
</gene>
<dbReference type="InterPro" id="IPR007502">
    <property type="entry name" value="Helicase-assoc_dom"/>
</dbReference>